<accession>A0ABW3LXL8</accession>
<comment type="caution">
    <text evidence="2">The sequence shown here is derived from an EMBL/GenBank/DDBJ whole genome shotgun (WGS) entry which is preliminary data.</text>
</comment>
<evidence type="ECO:0000313" key="3">
    <source>
        <dbReference type="Proteomes" id="UP001597033"/>
    </source>
</evidence>
<dbReference type="Proteomes" id="UP001597033">
    <property type="component" value="Unassembled WGS sequence"/>
</dbReference>
<dbReference type="InterPro" id="IPR013762">
    <property type="entry name" value="Integrase-like_cat_sf"/>
</dbReference>
<dbReference type="InterPro" id="IPR011010">
    <property type="entry name" value="DNA_brk_join_enz"/>
</dbReference>
<evidence type="ECO:0000313" key="2">
    <source>
        <dbReference type="EMBL" id="MFD1043116.1"/>
    </source>
</evidence>
<proteinExistence type="predicted"/>
<dbReference type="RefSeq" id="WP_162377154.1">
    <property type="nucleotide sequence ID" value="NZ_JBHTKN010000008.1"/>
</dbReference>
<evidence type="ECO:0000256" key="1">
    <source>
        <dbReference type="ARBA" id="ARBA00023172"/>
    </source>
</evidence>
<sequence length="330" mass="36261">MSATQRSRSARTEHFYAITFASLRAQAAHATGAQAPEHVAPITLVEHLIKRKPDLAKRTWQTYKSAVRAQLEHAAGQAPSLQDAQEIQYAIQILDSEGQAGALRRTNRTSARKAKQIQDADLQAIYDHLQKLSANELEMRGPRSASARALLTWCQATSLVGVRPGEWLHADRITLPGGEPALLVQNAKNTHGRGNGKTRTLKLGALSPEQLESIEQMLELVDGHRDAESFARLTETLRKTLRRIAQRVLGKRRSYPALYSFRHQFAADAKSAGDGTATVAALLGQASDETAIRNYAPARVGRGRVLVQPLPEEVATVRLKAKPKPFSRPK</sequence>
<reference evidence="3" key="1">
    <citation type="journal article" date="2019" name="Int. J. Syst. Evol. Microbiol.">
        <title>The Global Catalogue of Microorganisms (GCM) 10K type strain sequencing project: providing services to taxonomists for standard genome sequencing and annotation.</title>
        <authorList>
            <consortium name="The Broad Institute Genomics Platform"/>
            <consortium name="The Broad Institute Genome Sequencing Center for Infectious Disease"/>
            <person name="Wu L."/>
            <person name="Ma J."/>
        </authorList>
    </citation>
    <scope>NUCLEOTIDE SEQUENCE [LARGE SCALE GENOMIC DNA]</scope>
    <source>
        <strain evidence="3">CCUG 55854</strain>
    </source>
</reference>
<gene>
    <name evidence="2" type="ORF">ACFQ2N_12255</name>
</gene>
<keyword evidence="1" id="KW-0233">DNA recombination</keyword>
<name>A0ABW3LXL8_9GAMM</name>
<keyword evidence="3" id="KW-1185">Reference proteome</keyword>
<protein>
    <submittedName>
        <fullName evidence="2">Site-specific integrase</fullName>
    </submittedName>
</protein>
<dbReference type="Gene3D" id="1.10.443.10">
    <property type="entry name" value="Intergrase catalytic core"/>
    <property type="match status" value="1"/>
</dbReference>
<dbReference type="EMBL" id="JBHTKN010000008">
    <property type="protein sequence ID" value="MFD1043116.1"/>
    <property type="molecule type" value="Genomic_DNA"/>
</dbReference>
<dbReference type="SUPFAM" id="SSF56349">
    <property type="entry name" value="DNA breaking-rejoining enzymes"/>
    <property type="match status" value="1"/>
</dbReference>
<organism evidence="2 3">
    <name type="scientific">Pseudoxanthomonas kaohsiungensis</name>
    <dbReference type="NCBI Taxonomy" id="283923"/>
    <lineage>
        <taxon>Bacteria</taxon>
        <taxon>Pseudomonadati</taxon>
        <taxon>Pseudomonadota</taxon>
        <taxon>Gammaproteobacteria</taxon>
        <taxon>Lysobacterales</taxon>
        <taxon>Lysobacteraceae</taxon>
        <taxon>Pseudoxanthomonas</taxon>
    </lineage>
</organism>